<dbReference type="InterPro" id="IPR041679">
    <property type="entry name" value="DNA2/NAM7-like_C"/>
</dbReference>
<dbReference type="CDD" id="cd18808">
    <property type="entry name" value="SF1_C_Upf1"/>
    <property type="match status" value="1"/>
</dbReference>
<dbReference type="InterPro" id="IPR027417">
    <property type="entry name" value="P-loop_NTPase"/>
</dbReference>
<dbReference type="SUPFAM" id="SSF52540">
    <property type="entry name" value="P-loop containing nucleoside triphosphate hydrolases"/>
    <property type="match status" value="1"/>
</dbReference>
<comment type="caution">
    <text evidence="9">The sequence shown here is derived from an EMBL/GenBank/DDBJ whole genome shotgun (WGS) entry which is preliminary data.</text>
</comment>
<dbReference type="GO" id="GO:0016787">
    <property type="term" value="F:hydrolase activity"/>
    <property type="evidence" value="ECO:0007669"/>
    <property type="project" value="UniProtKB-KW"/>
</dbReference>
<keyword evidence="3" id="KW-0347">Helicase</keyword>
<dbReference type="GO" id="GO:0004386">
    <property type="term" value="F:helicase activity"/>
    <property type="evidence" value="ECO:0007669"/>
    <property type="project" value="UniProtKB-KW"/>
</dbReference>
<dbReference type="InterPro" id="IPR045055">
    <property type="entry name" value="DNA2/NAM7-like"/>
</dbReference>
<keyword evidence="2" id="KW-0378">Hydrolase</keyword>
<organism evidence="9 10">
    <name type="scientific">Triparma laevis f. longispina</name>
    <dbReference type="NCBI Taxonomy" id="1714387"/>
    <lineage>
        <taxon>Eukaryota</taxon>
        <taxon>Sar</taxon>
        <taxon>Stramenopiles</taxon>
        <taxon>Ochrophyta</taxon>
        <taxon>Bolidophyceae</taxon>
        <taxon>Parmales</taxon>
        <taxon>Triparmaceae</taxon>
        <taxon>Triparma</taxon>
    </lineage>
</organism>
<feature type="compositionally biased region" description="Low complexity" evidence="5">
    <location>
        <begin position="111"/>
        <end position="129"/>
    </location>
</feature>
<feature type="chain" id="PRO_5040828319" evidence="6">
    <location>
        <begin position="22"/>
        <end position="873"/>
    </location>
</feature>
<dbReference type="GO" id="GO:0005694">
    <property type="term" value="C:chromosome"/>
    <property type="evidence" value="ECO:0007669"/>
    <property type="project" value="UniProtKB-ARBA"/>
</dbReference>
<dbReference type="AlphaFoldDB" id="A0A9W7E9V4"/>
<evidence type="ECO:0000256" key="6">
    <source>
        <dbReference type="SAM" id="SignalP"/>
    </source>
</evidence>
<feature type="domain" description="DNA2/NAM7 helicase helicase" evidence="7">
    <location>
        <begin position="367"/>
        <end position="591"/>
    </location>
</feature>
<name>A0A9W7E9V4_9STRA</name>
<feature type="domain" description="DNA2/NAM7 helicase-like C-terminal" evidence="8">
    <location>
        <begin position="650"/>
        <end position="849"/>
    </location>
</feature>
<evidence type="ECO:0000256" key="1">
    <source>
        <dbReference type="ARBA" id="ARBA00022741"/>
    </source>
</evidence>
<evidence type="ECO:0000259" key="7">
    <source>
        <dbReference type="Pfam" id="PF13086"/>
    </source>
</evidence>
<dbReference type="InterPro" id="IPR047187">
    <property type="entry name" value="SF1_C_Upf1"/>
</dbReference>
<dbReference type="Pfam" id="PF13086">
    <property type="entry name" value="AAA_11"/>
    <property type="match status" value="1"/>
</dbReference>
<sequence length="873" mass="95471">MWLLQLLKLINLLLIVRPAEPWTSKFLGRSLNVVPAKASSASPTWQPASVPPSPYDITCRKQKASDKRTRRAQRSGKEVDSEDNTGRSRGVTKIFEDTTKKPSFNNLHLPSSSSSSSNSTPPKPSSTRSRSTKRSSLYESINNYQTSQLTSLSAEFKYEEGIVLQRISDCRDGDVDRIEREGEGCYDLLPELRGTLLSDSIYRLSRNPKNPPNLFSHNQGKFKPNDVIVLTRQSLGKGDRTSCPVDSDAVKFEVVVSGVGPTYIDVVISDQAKFDETFSNDQTFLRADRYFSTTSYERMCEAVKSFCNLEEEEESLTQYRDLVVGCFEGAPNNRIDQTSKYMSTPINGMHKNKAKTAYSTALSKFSLNNSQLSAVALSLSRKLTSIIGPPGTGKTFTGCAIAEGFTHLLNSNEKVLCCAYSNVGADNFARGLKARDLKVLRVGRATAISPDLLEDSLEYYLENDKKYSLALANAKKATKAAKNSRDKNAKMEATAAVKKADVEKMKAAAKIMENFNVVVSTCIGSADAAILTAQGKAENYSPPSPLSFPYLIIDEACQSLEAATLVPLTTTRCKSIVLLGDPMQLPPTVLSSSPTLETSLMERLTKNTPAPVMVTAKKDVEDSTEDFLKTVKLNNTGKQGAKYIKNNGGGVLLKLQYRMHPSISAWPSAQFYEGLLATPTSMIAQREGGGAILETVSAKLRERTNFFGNVGVVHVESEDGSALEERSEGKDGIGEGTFKNLKEAEIVTTLIHTILNEHQNTLAPSDIGVITPYNGQKTLLKNLLSSTQPAIEGVEVNTVDGFQGREKRVIIFSAVRSNKGKKVGFLSDGRRMNVALTRAKDALIVVADTTTVGGGDRMWGQFFSWVESNTNTH</sequence>
<dbReference type="InterPro" id="IPR041677">
    <property type="entry name" value="DNA2/NAM7_AAA_11"/>
</dbReference>
<evidence type="ECO:0000259" key="8">
    <source>
        <dbReference type="Pfam" id="PF13087"/>
    </source>
</evidence>
<evidence type="ECO:0000313" key="10">
    <source>
        <dbReference type="Proteomes" id="UP001165122"/>
    </source>
</evidence>
<reference evidence="10" key="1">
    <citation type="journal article" date="2023" name="Commun. Biol.">
        <title>Genome analysis of Parmales, the sister group of diatoms, reveals the evolutionary specialization of diatoms from phago-mixotrophs to photoautotrophs.</title>
        <authorList>
            <person name="Ban H."/>
            <person name="Sato S."/>
            <person name="Yoshikawa S."/>
            <person name="Yamada K."/>
            <person name="Nakamura Y."/>
            <person name="Ichinomiya M."/>
            <person name="Sato N."/>
            <person name="Blanc-Mathieu R."/>
            <person name="Endo H."/>
            <person name="Kuwata A."/>
            <person name="Ogata H."/>
        </authorList>
    </citation>
    <scope>NUCLEOTIDE SEQUENCE [LARGE SCALE GENOMIC DNA]</scope>
    <source>
        <strain evidence="10">NIES 3700</strain>
    </source>
</reference>
<feature type="compositionally biased region" description="Polar residues" evidence="5">
    <location>
        <begin position="101"/>
        <end position="110"/>
    </location>
</feature>
<gene>
    <name evidence="9" type="ORF">TrLO_g10143</name>
</gene>
<dbReference type="EMBL" id="BRXW01000591">
    <property type="protein sequence ID" value="GMH68218.1"/>
    <property type="molecule type" value="Genomic_DNA"/>
</dbReference>
<feature type="region of interest" description="Disordered" evidence="5">
    <location>
        <begin position="38"/>
        <end position="136"/>
    </location>
</feature>
<evidence type="ECO:0000256" key="5">
    <source>
        <dbReference type="SAM" id="MobiDB-lite"/>
    </source>
</evidence>
<protein>
    <submittedName>
        <fullName evidence="9">Uncharacterized protein</fullName>
    </submittedName>
</protein>
<dbReference type="OrthoDB" id="6513042at2759"/>
<evidence type="ECO:0000256" key="2">
    <source>
        <dbReference type="ARBA" id="ARBA00022801"/>
    </source>
</evidence>
<keyword evidence="4" id="KW-0067">ATP-binding</keyword>
<dbReference type="Pfam" id="PF13087">
    <property type="entry name" value="AAA_12"/>
    <property type="match status" value="1"/>
</dbReference>
<feature type="signal peptide" evidence="6">
    <location>
        <begin position="1"/>
        <end position="21"/>
    </location>
</feature>
<keyword evidence="6" id="KW-0732">Signal</keyword>
<evidence type="ECO:0000256" key="3">
    <source>
        <dbReference type="ARBA" id="ARBA00022806"/>
    </source>
</evidence>
<dbReference type="GO" id="GO:0005524">
    <property type="term" value="F:ATP binding"/>
    <property type="evidence" value="ECO:0007669"/>
    <property type="project" value="UniProtKB-KW"/>
</dbReference>
<dbReference type="FunFam" id="3.40.50.300:FF:000326">
    <property type="entry name" value="P-loop containing nucleoside triphosphate hydrolase"/>
    <property type="match status" value="1"/>
</dbReference>
<dbReference type="Gene3D" id="3.40.50.300">
    <property type="entry name" value="P-loop containing nucleotide triphosphate hydrolases"/>
    <property type="match status" value="2"/>
</dbReference>
<proteinExistence type="predicted"/>
<evidence type="ECO:0000256" key="4">
    <source>
        <dbReference type="ARBA" id="ARBA00022840"/>
    </source>
</evidence>
<dbReference type="Proteomes" id="UP001165122">
    <property type="component" value="Unassembled WGS sequence"/>
</dbReference>
<keyword evidence="1" id="KW-0547">Nucleotide-binding</keyword>
<dbReference type="PANTHER" id="PTHR10887:SF495">
    <property type="entry name" value="HELICASE SENATAXIN ISOFORM X1-RELATED"/>
    <property type="match status" value="1"/>
</dbReference>
<dbReference type="PANTHER" id="PTHR10887">
    <property type="entry name" value="DNA2/NAM7 HELICASE FAMILY"/>
    <property type="match status" value="1"/>
</dbReference>
<accession>A0A9W7E9V4</accession>
<evidence type="ECO:0000313" key="9">
    <source>
        <dbReference type="EMBL" id="GMH68218.1"/>
    </source>
</evidence>
<keyword evidence="10" id="KW-1185">Reference proteome</keyword>